<gene>
    <name evidence="2" type="ORF">BD293_4311</name>
</gene>
<reference evidence="2 3" key="1">
    <citation type="submission" date="2019-06" db="EMBL/GenBank/DDBJ databases">
        <title>Genomic Encyclopedia of Archaeal and Bacterial Type Strains, Phase II (KMG-II): from individual species to whole genera.</title>
        <authorList>
            <person name="Goeker M."/>
        </authorList>
    </citation>
    <scope>NUCLEOTIDE SEQUENCE [LARGE SCALE GENOMIC DNA]</scope>
    <source>
        <strain evidence="2 3">DSM 18423</strain>
    </source>
</reference>
<organism evidence="2 3">
    <name type="scientific">Roseinatronobacter monicus</name>
    <dbReference type="NCBI Taxonomy" id="393481"/>
    <lineage>
        <taxon>Bacteria</taxon>
        <taxon>Pseudomonadati</taxon>
        <taxon>Pseudomonadota</taxon>
        <taxon>Alphaproteobacteria</taxon>
        <taxon>Rhodobacterales</taxon>
        <taxon>Paracoccaceae</taxon>
        <taxon>Roseinatronobacter</taxon>
    </lineage>
</organism>
<dbReference type="EMBL" id="VFPT01000004">
    <property type="protein sequence ID" value="TQM89992.1"/>
    <property type="molecule type" value="Genomic_DNA"/>
</dbReference>
<accession>A0A543K4J6</accession>
<dbReference type="AlphaFoldDB" id="A0A543K4J6"/>
<protein>
    <submittedName>
        <fullName evidence="2">Uncharacterized protein</fullName>
    </submittedName>
</protein>
<proteinExistence type="predicted"/>
<evidence type="ECO:0000313" key="3">
    <source>
        <dbReference type="Proteomes" id="UP000320582"/>
    </source>
</evidence>
<keyword evidence="3" id="KW-1185">Reference proteome</keyword>
<name>A0A543K4J6_9RHOB</name>
<comment type="caution">
    <text evidence="2">The sequence shown here is derived from an EMBL/GenBank/DDBJ whole genome shotgun (WGS) entry which is preliminary data.</text>
</comment>
<evidence type="ECO:0000313" key="2">
    <source>
        <dbReference type="EMBL" id="TQM89992.1"/>
    </source>
</evidence>
<dbReference type="Proteomes" id="UP000320582">
    <property type="component" value="Unassembled WGS sequence"/>
</dbReference>
<feature type="region of interest" description="Disordered" evidence="1">
    <location>
        <begin position="1"/>
        <end position="22"/>
    </location>
</feature>
<sequence length="75" mass="7891">MLIGMSVDLHSPSHGTRQHREGAAGWTVGASGQAPIRPDSSTNPTGRFDVLLRVCANASISGTKSYQNHTNGKTT</sequence>
<evidence type="ECO:0000256" key="1">
    <source>
        <dbReference type="SAM" id="MobiDB-lite"/>
    </source>
</evidence>